<dbReference type="InterPro" id="IPR006619">
    <property type="entry name" value="PGRP_domain_met/bac"/>
</dbReference>
<evidence type="ECO:0000259" key="3">
    <source>
        <dbReference type="SMART" id="SM00701"/>
    </source>
</evidence>
<feature type="domain" description="Peptidoglycan recognition protein family" evidence="3">
    <location>
        <begin position="42"/>
        <end position="191"/>
    </location>
</feature>
<sequence length="220" mass="24327">MGRSTVESYNEVHYHKDIIRYRCMIILFAVTFSSTACAEEGVQIISRESWGANPATKPMADNKPVHLTIHHTGVRAKASINLQAKLTSLQKFSQSSAVLADGRVKSAWADVPYHYYIAVDGLIAEGRMAKYVGDSNTIYNLQGHLSIVLEGNFEHESPTENQVRSLESLLTKLSRTHSIDSSHIGAHKQYAKTACPGKKLLEILPKIKNNVSVRLASPQP</sequence>
<comment type="similarity">
    <text evidence="1">Belongs to the N-acetylmuramoyl-L-alanine amidase 2 family.</text>
</comment>
<dbReference type="CDD" id="cd06583">
    <property type="entry name" value="PGRP"/>
    <property type="match status" value="1"/>
</dbReference>
<dbReference type="Proteomes" id="UP000002385">
    <property type="component" value="Chromosome"/>
</dbReference>
<dbReference type="GO" id="GO:0009253">
    <property type="term" value="P:peptidoglycan catabolic process"/>
    <property type="evidence" value="ECO:0007669"/>
    <property type="project" value="InterPro"/>
</dbReference>
<feature type="domain" description="N-acetylmuramoyl-L-alanine amidase" evidence="2">
    <location>
        <begin position="53"/>
        <end position="197"/>
    </location>
</feature>
<dbReference type="AlphaFoldDB" id="B7KW07"/>
<dbReference type="RefSeq" id="WP_015950551.1">
    <property type="nucleotide sequence ID" value="NC_011757.1"/>
</dbReference>
<dbReference type="HOGENOM" id="CLU_037559_2_0_5"/>
<reference evidence="4 5" key="2">
    <citation type="journal article" date="2012" name="J. Bacteriol.">
        <title>Complete genome sequences of six strains of the genus Methylobacterium.</title>
        <authorList>
            <person name="Marx C.J."/>
            <person name="Bringel F."/>
            <person name="Chistoserdova L."/>
            <person name="Moulin L."/>
            <person name="Farhan Ul Haque M."/>
            <person name="Fleischman D.E."/>
            <person name="Gruffaz C."/>
            <person name="Jourand P."/>
            <person name="Knief C."/>
            <person name="Lee M.C."/>
            <person name="Muller E.E."/>
            <person name="Nadalig T."/>
            <person name="Peyraud R."/>
            <person name="Roselli S."/>
            <person name="Russ L."/>
            <person name="Goodwin L.A."/>
            <person name="Ivanova N."/>
            <person name="Kyrpides N."/>
            <person name="Lajus A."/>
            <person name="Land M.L."/>
            <person name="Medigue C."/>
            <person name="Mikhailova N."/>
            <person name="Nolan M."/>
            <person name="Woyke T."/>
            <person name="Stolyar S."/>
            <person name="Vorholt J.A."/>
            <person name="Vuilleumier S."/>
        </authorList>
    </citation>
    <scope>NUCLEOTIDE SEQUENCE [LARGE SCALE GENOMIC DNA]</scope>
    <source>
        <strain evidence="5">CM4 / NCIMB 13688</strain>
    </source>
</reference>
<dbReference type="GO" id="GO:0008745">
    <property type="term" value="F:N-acetylmuramoyl-L-alanine amidase activity"/>
    <property type="evidence" value="ECO:0007669"/>
    <property type="project" value="InterPro"/>
</dbReference>
<organism evidence="4 5">
    <name type="scientific">Methylorubrum extorquens (strain CM4 / NCIMB 13688)</name>
    <name type="common">Methylobacterium extorquens</name>
    <dbReference type="NCBI Taxonomy" id="440085"/>
    <lineage>
        <taxon>Bacteria</taxon>
        <taxon>Pseudomonadati</taxon>
        <taxon>Pseudomonadota</taxon>
        <taxon>Alphaproteobacteria</taxon>
        <taxon>Hyphomicrobiales</taxon>
        <taxon>Methylobacteriaceae</taxon>
        <taxon>Methylorubrum</taxon>
    </lineage>
</organism>
<evidence type="ECO:0000259" key="2">
    <source>
        <dbReference type="SMART" id="SM00644"/>
    </source>
</evidence>
<dbReference type="GO" id="GO:0008270">
    <property type="term" value="F:zinc ion binding"/>
    <property type="evidence" value="ECO:0007669"/>
    <property type="project" value="InterPro"/>
</dbReference>
<dbReference type="Pfam" id="PF01510">
    <property type="entry name" value="Amidase_2"/>
    <property type="match status" value="1"/>
</dbReference>
<dbReference type="PANTHER" id="PTHR11022">
    <property type="entry name" value="PEPTIDOGLYCAN RECOGNITION PROTEIN"/>
    <property type="match status" value="1"/>
</dbReference>
<dbReference type="SMART" id="SM00701">
    <property type="entry name" value="PGRP"/>
    <property type="match status" value="1"/>
</dbReference>
<dbReference type="InterPro" id="IPR002502">
    <property type="entry name" value="Amidase_domain"/>
</dbReference>
<dbReference type="Gene3D" id="3.40.80.10">
    <property type="entry name" value="Peptidoglycan recognition protein-like"/>
    <property type="match status" value="1"/>
</dbReference>
<name>B7KW07_METC4</name>
<reference evidence="5" key="1">
    <citation type="submission" date="2008-12" db="EMBL/GenBank/DDBJ databases">
        <title>Complete sequence of chromosome of Methylobacterium chloromethanicum CM4.</title>
        <authorList>
            <consortium name="US DOE Joint Genome Institute"/>
            <person name="Lucas S."/>
            <person name="Copeland A."/>
            <person name="Lapidus A."/>
            <person name="Glavina del Rio T."/>
            <person name="Dalin E."/>
            <person name="Tice H."/>
            <person name="Bruce D."/>
            <person name="Goodwin L."/>
            <person name="Pitluck S."/>
            <person name="Chertkov O."/>
            <person name="Brettin T."/>
            <person name="Detter J.C."/>
            <person name="Han C."/>
            <person name="Larimer F."/>
            <person name="Land M."/>
            <person name="Hauser L."/>
            <person name="Kyrpides N."/>
            <person name="Mikhailova N."/>
            <person name="Marx C."/>
            <person name="Richardson P."/>
        </authorList>
    </citation>
    <scope>NUCLEOTIDE SEQUENCE [LARGE SCALE GENOMIC DNA]</scope>
    <source>
        <strain evidence="5">CM4 / NCIMB 13688</strain>
    </source>
</reference>
<dbReference type="KEGG" id="mch:Mchl_1972"/>
<evidence type="ECO:0000313" key="5">
    <source>
        <dbReference type="Proteomes" id="UP000002385"/>
    </source>
</evidence>
<dbReference type="SUPFAM" id="SSF55846">
    <property type="entry name" value="N-acetylmuramoyl-L-alanine amidase-like"/>
    <property type="match status" value="1"/>
</dbReference>
<dbReference type="InterPro" id="IPR015510">
    <property type="entry name" value="PGRP"/>
</dbReference>
<dbReference type="PANTHER" id="PTHR11022:SF41">
    <property type="entry name" value="PEPTIDOGLYCAN-RECOGNITION PROTEIN LC-RELATED"/>
    <property type="match status" value="1"/>
</dbReference>
<accession>B7KW07</accession>
<dbReference type="SMART" id="SM00644">
    <property type="entry name" value="Ami_2"/>
    <property type="match status" value="1"/>
</dbReference>
<dbReference type="EMBL" id="CP001298">
    <property type="protein sequence ID" value="ACK82823.1"/>
    <property type="molecule type" value="Genomic_DNA"/>
</dbReference>
<protein>
    <submittedName>
        <fullName evidence="4">N-acetylmuramoyl-L-alanine amidase family 2</fullName>
    </submittedName>
</protein>
<proteinExistence type="inferred from homology"/>
<evidence type="ECO:0000256" key="1">
    <source>
        <dbReference type="ARBA" id="ARBA00007553"/>
    </source>
</evidence>
<dbReference type="InterPro" id="IPR036505">
    <property type="entry name" value="Amidase/PGRP_sf"/>
</dbReference>
<evidence type="ECO:0000313" key="4">
    <source>
        <dbReference type="EMBL" id="ACK82823.1"/>
    </source>
</evidence>
<gene>
    <name evidence="4" type="ordered locus">Mchl_1972</name>
</gene>